<feature type="domain" description="Glycosyltransferase 2-like" evidence="1">
    <location>
        <begin position="7"/>
        <end position="178"/>
    </location>
</feature>
<dbReference type="InterPro" id="IPR001173">
    <property type="entry name" value="Glyco_trans_2-like"/>
</dbReference>
<organism evidence="2 3">
    <name type="scientific">Pontibacter ruber</name>
    <dbReference type="NCBI Taxonomy" id="1343895"/>
    <lineage>
        <taxon>Bacteria</taxon>
        <taxon>Pseudomonadati</taxon>
        <taxon>Bacteroidota</taxon>
        <taxon>Cytophagia</taxon>
        <taxon>Cytophagales</taxon>
        <taxon>Hymenobacteraceae</taxon>
        <taxon>Pontibacter</taxon>
    </lineage>
</organism>
<proteinExistence type="predicted"/>
<dbReference type="GO" id="GO:0016757">
    <property type="term" value="F:glycosyltransferase activity"/>
    <property type="evidence" value="ECO:0007669"/>
    <property type="project" value="UniProtKB-KW"/>
</dbReference>
<comment type="caution">
    <text evidence="2">The sequence shown here is derived from an EMBL/GenBank/DDBJ whole genome shotgun (WGS) entry which is preliminary data.</text>
</comment>
<dbReference type="PANTHER" id="PTHR43685:SF11">
    <property type="entry name" value="GLYCOSYLTRANSFERASE TAGX-RELATED"/>
    <property type="match status" value="1"/>
</dbReference>
<dbReference type="Proteomes" id="UP001597374">
    <property type="component" value="Unassembled WGS sequence"/>
</dbReference>
<evidence type="ECO:0000313" key="2">
    <source>
        <dbReference type="EMBL" id="MFD2248195.1"/>
    </source>
</evidence>
<evidence type="ECO:0000313" key="3">
    <source>
        <dbReference type="Proteomes" id="UP001597374"/>
    </source>
</evidence>
<dbReference type="Gene3D" id="3.90.550.10">
    <property type="entry name" value="Spore Coat Polysaccharide Biosynthesis Protein SpsA, Chain A"/>
    <property type="match status" value="1"/>
</dbReference>
<reference evidence="3" key="1">
    <citation type="journal article" date="2019" name="Int. J. Syst. Evol. Microbiol.">
        <title>The Global Catalogue of Microorganisms (GCM) 10K type strain sequencing project: providing services to taxonomists for standard genome sequencing and annotation.</title>
        <authorList>
            <consortium name="The Broad Institute Genomics Platform"/>
            <consortium name="The Broad Institute Genome Sequencing Center for Infectious Disease"/>
            <person name="Wu L."/>
            <person name="Ma J."/>
        </authorList>
    </citation>
    <scope>NUCLEOTIDE SEQUENCE [LARGE SCALE GENOMIC DNA]</scope>
    <source>
        <strain evidence="3">CGMCC 4.1782</strain>
    </source>
</reference>
<sequence>MAAPLVSVICLCFNHERFLKEALDSVLAQTYPHLEIIVVDDSSTDRSTEIILAYQQQYPQIKFISTATNLGNTKAFNRGWRASSGAYIIDFATDDVLLPDRVAQQVAAFAQLDESYGVVYSDAEYIDDESEHIGYHCRRNAQGTVISFAPSGDLFRDLLRRYFVCPPTMMVRRSVFEDLNGYDESLAYEDFDFWVRSSRKYKYYFLDAVTTRRRVHAHSLSRAWYRPGNPLIASTVKVCEKALQLVHTHEERQALADRLKYEARHTYFTGNYKEAAAFLELLRQVGELSPAYRLLLLLNKYKIDLRIFRKLYYKWRYQE</sequence>
<dbReference type="SUPFAM" id="SSF53448">
    <property type="entry name" value="Nucleotide-diphospho-sugar transferases"/>
    <property type="match status" value="1"/>
</dbReference>
<keyword evidence="3" id="KW-1185">Reference proteome</keyword>
<dbReference type="InterPro" id="IPR050834">
    <property type="entry name" value="Glycosyltransf_2"/>
</dbReference>
<dbReference type="EC" id="2.4.-.-" evidence="2"/>
<evidence type="ECO:0000259" key="1">
    <source>
        <dbReference type="Pfam" id="PF00535"/>
    </source>
</evidence>
<keyword evidence="2" id="KW-0328">Glycosyltransferase</keyword>
<dbReference type="InterPro" id="IPR029044">
    <property type="entry name" value="Nucleotide-diphossugar_trans"/>
</dbReference>
<gene>
    <name evidence="2" type="ORF">ACFSKP_18145</name>
</gene>
<dbReference type="PANTHER" id="PTHR43685">
    <property type="entry name" value="GLYCOSYLTRANSFERASE"/>
    <property type="match status" value="1"/>
</dbReference>
<protein>
    <submittedName>
        <fullName evidence="2">Glycosyltransferase</fullName>
        <ecNumber evidence="2">2.4.-.-</ecNumber>
    </submittedName>
</protein>
<accession>A0ABW5D3N1</accession>
<dbReference type="RefSeq" id="WP_250431873.1">
    <property type="nucleotide sequence ID" value="NZ_JALPRR010000004.1"/>
</dbReference>
<dbReference type="EMBL" id="JBHUIM010000003">
    <property type="protein sequence ID" value="MFD2248195.1"/>
    <property type="molecule type" value="Genomic_DNA"/>
</dbReference>
<dbReference type="Pfam" id="PF00535">
    <property type="entry name" value="Glycos_transf_2"/>
    <property type="match status" value="1"/>
</dbReference>
<keyword evidence="2" id="KW-0808">Transferase</keyword>
<name>A0ABW5D3N1_9BACT</name>